<name>A0ABS7LSG6_9HYPH</name>
<accession>A0ABS7LSG6</accession>
<dbReference type="PROSITE" id="PS50914">
    <property type="entry name" value="BON"/>
    <property type="match status" value="1"/>
</dbReference>
<comment type="caution">
    <text evidence="2">The sequence shown here is derived from an EMBL/GenBank/DDBJ whole genome shotgun (WGS) entry which is preliminary data.</text>
</comment>
<protein>
    <recommendedName>
        <fullName evidence="1">BON domain-containing protein</fullName>
    </recommendedName>
</protein>
<evidence type="ECO:0000259" key="1">
    <source>
        <dbReference type="PROSITE" id="PS50914"/>
    </source>
</evidence>
<organism evidence="2 3">
    <name type="scientific">Rhizobium bangladeshense</name>
    <dbReference type="NCBI Taxonomy" id="1138189"/>
    <lineage>
        <taxon>Bacteria</taxon>
        <taxon>Pseudomonadati</taxon>
        <taxon>Pseudomonadota</taxon>
        <taxon>Alphaproteobacteria</taxon>
        <taxon>Hyphomicrobiales</taxon>
        <taxon>Rhizobiaceae</taxon>
        <taxon>Rhizobium/Agrobacterium group</taxon>
        <taxon>Rhizobium</taxon>
    </lineage>
</organism>
<sequence>MQVSVQNGQVKIDGQVESELKRRAIKVLIEGLGGTAAYKDRLLVSPVHNQD</sequence>
<keyword evidence="3" id="KW-1185">Reference proteome</keyword>
<dbReference type="Proteomes" id="UP000720124">
    <property type="component" value="Unassembled WGS sequence"/>
</dbReference>
<proteinExistence type="predicted"/>
<evidence type="ECO:0000313" key="3">
    <source>
        <dbReference type="Proteomes" id="UP000720124"/>
    </source>
</evidence>
<evidence type="ECO:0000313" key="2">
    <source>
        <dbReference type="EMBL" id="MBY3594250.1"/>
    </source>
</evidence>
<dbReference type="EMBL" id="JABTXI010000025">
    <property type="protein sequence ID" value="MBY3594250.1"/>
    <property type="molecule type" value="Genomic_DNA"/>
</dbReference>
<reference evidence="2 3" key="1">
    <citation type="submission" date="2020-06" db="EMBL/GenBank/DDBJ databases">
        <title>Global-level population genomics: horizontal gene transfer, symbiosis and evolution in Rhizobia.</title>
        <authorList>
            <person name="Gai Y."/>
        </authorList>
    </citation>
    <scope>NUCLEOTIDE SEQUENCE [LARGE SCALE GENOMIC DNA]</scope>
    <source>
        <strain evidence="2 3">PLR6_1b</strain>
    </source>
</reference>
<gene>
    <name evidence="2" type="ORF">HJA87_31095</name>
</gene>
<feature type="domain" description="BON" evidence="1">
    <location>
        <begin position="1"/>
        <end position="46"/>
    </location>
</feature>
<dbReference type="InterPro" id="IPR007055">
    <property type="entry name" value="BON_dom"/>
</dbReference>
<dbReference type="RefSeq" id="WP_221095890.1">
    <property type="nucleotide sequence ID" value="NZ_JABDWX010000033.1"/>
</dbReference>